<proteinExistence type="predicted"/>
<dbReference type="EMBL" id="JTDE01021632">
    <property type="protein sequence ID" value="KAF7232676.1"/>
    <property type="molecule type" value="Genomic_DNA"/>
</dbReference>
<gene>
    <name evidence="1" type="ORF">EG68_08049</name>
</gene>
<name>A0A8S9Y9H2_9TREM</name>
<evidence type="ECO:0000313" key="2">
    <source>
        <dbReference type="Proteomes" id="UP000822476"/>
    </source>
</evidence>
<dbReference type="AlphaFoldDB" id="A0A8S9Y9H2"/>
<evidence type="ECO:0000313" key="1">
    <source>
        <dbReference type="EMBL" id="KAF7232676.1"/>
    </source>
</evidence>
<sequence length="111" mass="12362">MTSKDVLSLALFSSTLDFALRNMKYIDQASQESVISATDLSTSRLESLVKGEDSETRRLVTDGLTRVVLDMAQMTNTHIADPIPKDIPNDPKILDYNVDLEKDGNLCHLHL</sequence>
<reference evidence="1" key="1">
    <citation type="submission" date="2019-07" db="EMBL/GenBank/DDBJ databases">
        <title>Annotation for the trematode Paragonimus miyazaki's.</title>
        <authorList>
            <person name="Choi Y.-J."/>
        </authorList>
    </citation>
    <scope>NUCLEOTIDE SEQUENCE</scope>
    <source>
        <strain evidence="1">Japan</strain>
    </source>
</reference>
<comment type="caution">
    <text evidence="1">The sequence shown here is derived from an EMBL/GenBank/DDBJ whole genome shotgun (WGS) entry which is preliminary data.</text>
</comment>
<accession>A0A8S9Y9H2</accession>
<dbReference type="Proteomes" id="UP000822476">
    <property type="component" value="Unassembled WGS sequence"/>
</dbReference>
<protein>
    <submittedName>
        <fullName evidence="1">Uncharacterized protein</fullName>
    </submittedName>
</protein>
<keyword evidence="2" id="KW-1185">Reference proteome</keyword>
<organism evidence="1 2">
    <name type="scientific">Paragonimus skrjabini miyazakii</name>
    <dbReference type="NCBI Taxonomy" id="59628"/>
    <lineage>
        <taxon>Eukaryota</taxon>
        <taxon>Metazoa</taxon>
        <taxon>Spiralia</taxon>
        <taxon>Lophotrochozoa</taxon>
        <taxon>Platyhelminthes</taxon>
        <taxon>Trematoda</taxon>
        <taxon>Digenea</taxon>
        <taxon>Plagiorchiida</taxon>
        <taxon>Troglotremata</taxon>
        <taxon>Troglotrematidae</taxon>
        <taxon>Paragonimus</taxon>
    </lineage>
</organism>